<reference evidence="8" key="2">
    <citation type="journal article" date="2021" name="Mar. Drugs">
        <title>Genome Reduction and Secondary Metabolism of the Marine Sponge-Associated Cyanobacterium Leptothoe.</title>
        <authorList>
            <person name="Konstantinou D."/>
            <person name="Popin R.V."/>
            <person name="Fewer D.P."/>
            <person name="Sivonen K."/>
            <person name="Gkelis S."/>
        </authorList>
    </citation>
    <scope>NUCLEOTIDE SEQUENCE</scope>
    <source>
        <strain evidence="8">TAU-MAC 1115</strain>
    </source>
</reference>
<feature type="region of interest" description="Disordered" evidence="7">
    <location>
        <begin position="1"/>
        <end position="26"/>
    </location>
</feature>
<comment type="caution">
    <text evidence="8">The sequence shown here is derived from an EMBL/GenBank/DDBJ whole genome shotgun (WGS) entry which is preliminary data.</text>
</comment>
<dbReference type="InterPro" id="IPR001727">
    <property type="entry name" value="GDT1-like"/>
</dbReference>
<feature type="transmembrane region" description="Helical" evidence="6">
    <location>
        <begin position="105"/>
        <end position="123"/>
    </location>
</feature>
<keyword evidence="3 6" id="KW-0812">Transmembrane</keyword>
<comment type="similarity">
    <text evidence="2 6">Belongs to the GDT1 family.</text>
</comment>
<dbReference type="GO" id="GO:0046873">
    <property type="term" value="F:metal ion transmembrane transporter activity"/>
    <property type="evidence" value="ECO:0007669"/>
    <property type="project" value="InterPro"/>
</dbReference>
<comment type="subcellular location">
    <subcellularLocation>
        <location evidence="1 6">Membrane</location>
        <topology evidence="1 6">Multi-pass membrane protein</topology>
    </subcellularLocation>
</comment>
<evidence type="ECO:0000313" key="8">
    <source>
        <dbReference type="EMBL" id="MBT9314965.1"/>
    </source>
</evidence>
<keyword evidence="4 6" id="KW-1133">Transmembrane helix</keyword>
<dbReference type="PANTHER" id="PTHR12608">
    <property type="entry name" value="TRANSMEMBRANE PROTEIN HTP-1 RELATED"/>
    <property type="match status" value="1"/>
</dbReference>
<feature type="transmembrane region" description="Helical" evidence="6">
    <location>
        <begin position="32"/>
        <end position="50"/>
    </location>
</feature>
<sequence>MKDLSVTSSTSAPPPEAKSSTNKLPEVASSKATFWGVFVSTFITIFLAELGDKTQVATLLISAESHKPLTVFVGAALALISTSLVGVLVGQWLARRVSPDILDTLAGILLLIISVGLVADVIGL</sequence>
<feature type="transmembrane region" description="Helical" evidence="6">
    <location>
        <begin position="71"/>
        <end position="93"/>
    </location>
</feature>
<proteinExistence type="inferred from homology"/>
<evidence type="ECO:0000313" key="9">
    <source>
        <dbReference type="Proteomes" id="UP000717364"/>
    </source>
</evidence>
<evidence type="ECO:0000256" key="1">
    <source>
        <dbReference type="ARBA" id="ARBA00004141"/>
    </source>
</evidence>
<name>A0A947GGM7_9CYAN</name>
<evidence type="ECO:0000256" key="2">
    <source>
        <dbReference type="ARBA" id="ARBA00009190"/>
    </source>
</evidence>
<dbReference type="Pfam" id="PF01169">
    <property type="entry name" value="GDT1"/>
    <property type="match status" value="1"/>
</dbReference>
<keyword evidence="5 6" id="KW-0472">Membrane</keyword>
<evidence type="ECO:0000256" key="7">
    <source>
        <dbReference type="SAM" id="MobiDB-lite"/>
    </source>
</evidence>
<organism evidence="8 9">
    <name type="scientific">Leptothoe spongobia TAU-MAC 1115</name>
    <dbReference type="NCBI Taxonomy" id="1967444"/>
    <lineage>
        <taxon>Bacteria</taxon>
        <taxon>Bacillati</taxon>
        <taxon>Cyanobacteriota</taxon>
        <taxon>Cyanophyceae</taxon>
        <taxon>Nodosilineales</taxon>
        <taxon>Cymatolegaceae</taxon>
        <taxon>Leptothoe</taxon>
        <taxon>Leptothoe spongobia</taxon>
    </lineage>
</organism>
<dbReference type="RefSeq" id="WP_215608037.1">
    <property type="nucleotide sequence ID" value="NZ_JADOES010000008.1"/>
</dbReference>
<evidence type="ECO:0000256" key="3">
    <source>
        <dbReference type="ARBA" id="ARBA00022692"/>
    </source>
</evidence>
<reference evidence="8" key="1">
    <citation type="submission" date="2020-11" db="EMBL/GenBank/DDBJ databases">
        <authorList>
            <person name="Konstantinou D."/>
            <person name="Gkelis S."/>
            <person name="Popin R."/>
            <person name="Fewer D."/>
            <person name="Sivonen K."/>
        </authorList>
    </citation>
    <scope>NUCLEOTIDE SEQUENCE</scope>
    <source>
        <strain evidence="8">TAU-MAC 1115</strain>
    </source>
</reference>
<keyword evidence="9" id="KW-1185">Reference proteome</keyword>
<evidence type="ECO:0000256" key="4">
    <source>
        <dbReference type="ARBA" id="ARBA00022989"/>
    </source>
</evidence>
<gene>
    <name evidence="8" type="ORF">IXB50_05970</name>
</gene>
<dbReference type="EMBL" id="JADOES010000008">
    <property type="protein sequence ID" value="MBT9314965.1"/>
    <property type="molecule type" value="Genomic_DNA"/>
</dbReference>
<accession>A0A947GGM7</accession>
<evidence type="ECO:0000256" key="6">
    <source>
        <dbReference type="RuleBase" id="RU365102"/>
    </source>
</evidence>
<dbReference type="AlphaFoldDB" id="A0A947GGM7"/>
<protein>
    <recommendedName>
        <fullName evidence="6">GDT1 family protein</fullName>
    </recommendedName>
</protein>
<feature type="compositionally biased region" description="Polar residues" evidence="7">
    <location>
        <begin position="1"/>
        <end position="11"/>
    </location>
</feature>
<dbReference type="GO" id="GO:0016020">
    <property type="term" value="C:membrane"/>
    <property type="evidence" value="ECO:0007669"/>
    <property type="project" value="UniProtKB-SubCell"/>
</dbReference>
<comment type="caution">
    <text evidence="6">Lacks conserved residue(s) required for the propagation of feature annotation.</text>
</comment>
<dbReference type="PANTHER" id="PTHR12608:SF1">
    <property type="entry name" value="TRANSMEMBRANE PROTEIN 165"/>
    <property type="match status" value="1"/>
</dbReference>
<evidence type="ECO:0000256" key="5">
    <source>
        <dbReference type="ARBA" id="ARBA00023136"/>
    </source>
</evidence>
<dbReference type="Proteomes" id="UP000717364">
    <property type="component" value="Unassembled WGS sequence"/>
</dbReference>